<sequence length="539" mass="61058">MHQALTISEILRSIFQWCDKPSNVSNAVVCKSWQNDGLGLVWEEITNINHIFRSLGPASWDGHHQYFDPPLTRQRWDLFQERYAWRVRSLFCGHLQREEYALLDTVARFARSAPVFSSLQSLTWGAGISSWAGGYSHPSITFMHPNVESFKLIMTDHVPTDLLEQYLWAVSEYMPKLRSLDVTATESSYDALTEVSMTLGEKFAELESLYLPSTPNISTVLKGFASSSTALKRLHFSKHPDGVEVTRMDPLVDSSALQNLQDLSLHIPYQTFTHFIRQSQDPLPRLTRLTVWSAQEESPSAVKDLLEVVAQRFVKMEIVKALFSPRSSRSPTSPAISAAIHFSHLEPILRCNSIVHFHVTHPLPVVIRLEELEQLASAWPSLRSLVLSNNSLDHEELPDDPSWPHLDLRALTVLSRSCPYLEELRLRVTPDVGGGEPLNDDGPEKDIVPFKHLFSFRPGRQSPQGGDEQIIAIAMFLGQILPPGCEIRCDPDCTPGTPGMKGEEGWNEVKKGRRYIEEIHRIKGDKRWKQVTDKKDEAK</sequence>
<protein>
    <recommendedName>
        <fullName evidence="3">F-box domain-containing protein</fullName>
    </recommendedName>
</protein>
<evidence type="ECO:0008006" key="3">
    <source>
        <dbReference type="Google" id="ProtNLM"/>
    </source>
</evidence>
<name>A0ABR3FCY2_9AGAR</name>
<keyword evidence="2" id="KW-1185">Reference proteome</keyword>
<dbReference type="Proteomes" id="UP001465976">
    <property type="component" value="Unassembled WGS sequence"/>
</dbReference>
<accession>A0ABR3FCY2</accession>
<evidence type="ECO:0000313" key="2">
    <source>
        <dbReference type="Proteomes" id="UP001465976"/>
    </source>
</evidence>
<gene>
    <name evidence="1" type="ORF">V5O48_008780</name>
</gene>
<comment type="caution">
    <text evidence="1">The sequence shown here is derived from an EMBL/GenBank/DDBJ whole genome shotgun (WGS) entry which is preliminary data.</text>
</comment>
<dbReference type="SUPFAM" id="SSF52047">
    <property type="entry name" value="RNI-like"/>
    <property type="match status" value="1"/>
</dbReference>
<dbReference type="InterPro" id="IPR032675">
    <property type="entry name" value="LRR_dom_sf"/>
</dbReference>
<proteinExistence type="predicted"/>
<dbReference type="Gene3D" id="3.80.10.10">
    <property type="entry name" value="Ribonuclease Inhibitor"/>
    <property type="match status" value="1"/>
</dbReference>
<reference evidence="1 2" key="1">
    <citation type="submission" date="2024-02" db="EMBL/GenBank/DDBJ databases">
        <title>A draft genome for the cacao thread blight pathogen Marasmius crinis-equi.</title>
        <authorList>
            <person name="Cohen S.P."/>
            <person name="Baruah I.K."/>
            <person name="Amoako-Attah I."/>
            <person name="Bukari Y."/>
            <person name="Meinhardt L.W."/>
            <person name="Bailey B.A."/>
        </authorList>
    </citation>
    <scope>NUCLEOTIDE SEQUENCE [LARGE SCALE GENOMIC DNA]</scope>
    <source>
        <strain evidence="1 2">GH-76</strain>
    </source>
</reference>
<dbReference type="EMBL" id="JBAHYK010000534">
    <property type="protein sequence ID" value="KAL0573170.1"/>
    <property type="molecule type" value="Genomic_DNA"/>
</dbReference>
<evidence type="ECO:0000313" key="1">
    <source>
        <dbReference type="EMBL" id="KAL0573170.1"/>
    </source>
</evidence>
<organism evidence="1 2">
    <name type="scientific">Marasmius crinis-equi</name>
    <dbReference type="NCBI Taxonomy" id="585013"/>
    <lineage>
        <taxon>Eukaryota</taxon>
        <taxon>Fungi</taxon>
        <taxon>Dikarya</taxon>
        <taxon>Basidiomycota</taxon>
        <taxon>Agaricomycotina</taxon>
        <taxon>Agaricomycetes</taxon>
        <taxon>Agaricomycetidae</taxon>
        <taxon>Agaricales</taxon>
        <taxon>Marasmiineae</taxon>
        <taxon>Marasmiaceae</taxon>
        <taxon>Marasmius</taxon>
    </lineage>
</organism>